<dbReference type="KEGG" id="prae:MN210_02010"/>
<evidence type="ECO:0000256" key="2">
    <source>
        <dbReference type="ARBA" id="ARBA00013048"/>
    </source>
</evidence>
<dbReference type="SUPFAM" id="SSF53720">
    <property type="entry name" value="ALDH-like"/>
    <property type="match status" value="1"/>
</dbReference>
<dbReference type="RefSeq" id="WP_241879014.1">
    <property type="nucleotide sequence ID" value="NZ_CP093310.2"/>
</dbReference>
<keyword evidence="4" id="KW-0520">NAD</keyword>
<dbReference type="Gene3D" id="3.40.309.10">
    <property type="entry name" value="Aldehyde Dehydrogenase, Chain A, domain 2"/>
    <property type="match status" value="1"/>
</dbReference>
<keyword evidence="7" id="KW-1185">Reference proteome</keyword>
<dbReference type="CDD" id="cd07085">
    <property type="entry name" value="ALDH_F6_MMSDH"/>
    <property type="match status" value="1"/>
</dbReference>
<protein>
    <recommendedName>
        <fullName evidence="2">methylmalonate-semialdehyde dehydrogenase (CoA acylating)</fullName>
        <ecNumber evidence="2">1.2.1.27</ecNumber>
    </recommendedName>
</protein>
<accession>A0AAT9PF56</accession>
<dbReference type="GO" id="GO:0006210">
    <property type="term" value="P:thymine catabolic process"/>
    <property type="evidence" value="ECO:0007669"/>
    <property type="project" value="TreeGrafter"/>
</dbReference>
<dbReference type="GO" id="GO:0006574">
    <property type="term" value="P:L-valine catabolic process"/>
    <property type="evidence" value="ECO:0007669"/>
    <property type="project" value="TreeGrafter"/>
</dbReference>
<dbReference type="AlphaFoldDB" id="A0AAT9PF56"/>
<evidence type="ECO:0000256" key="4">
    <source>
        <dbReference type="ARBA" id="ARBA00023027"/>
    </source>
</evidence>
<dbReference type="InterPro" id="IPR016160">
    <property type="entry name" value="Ald_DH_CS_CYS"/>
</dbReference>
<dbReference type="InterPro" id="IPR016162">
    <property type="entry name" value="Ald_DH_N"/>
</dbReference>
<dbReference type="FunFam" id="3.40.309.10:FF:000002">
    <property type="entry name" value="Methylmalonate-semialdehyde dehydrogenase (Acylating)"/>
    <property type="match status" value="1"/>
</dbReference>
<dbReference type="InterPro" id="IPR015590">
    <property type="entry name" value="Aldehyde_DH_dom"/>
</dbReference>
<dbReference type="InterPro" id="IPR016161">
    <property type="entry name" value="Ald_DH/histidinol_DH"/>
</dbReference>
<dbReference type="GO" id="GO:0004491">
    <property type="term" value="F:methylmalonate-semialdehyde dehydrogenase (acylating, NAD) activity"/>
    <property type="evidence" value="ECO:0007669"/>
    <property type="project" value="UniProtKB-EC"/>
</dbReference>
<dbReference type="PANTHER" id="PTHR43866">
    <property type="entry name" value="MALONATE-SEMIALDEHYDE DEHYDROGENASE"/>
    <property type="match status" value="1"/>
</dbReference>
<evidence type="ECO:0000256" key="3">
    <source>
        <dbReference type="ARBA" id="ARBA00023002"/>
    </source>
</evidence>
<dbReference type="Gene3D" id="3.40.605.10">
    <property type="entry name" value="Aldehyde Dehydrogenase, Chain A, domain 1"/>
    <property type="match status" value="1"/>
</dbReference>
<keyword evidence="3 6" id="KW-0560">Oxidoreductase</keyword>
<dbReference type="Proteomes" id="UP000829560">
    <property type="component" value="Chromosome"/>
</dbReference>
<name>A0AAT9PF56_9GAMM</name>
<dbReference type="FunFam" id="3.40.605.10:FF:000003">
    <property type="entry name" value="Methylmalonate-semialdehyde dehydrogenase [acylating]"/>
    <property type="match status" value="1"/>
</dbReference>
<dbReference type="PANTHER" id="PTHR43866:SF3">
    <property type="entry name" value="METHYLMALONATE-SEMIALDEHYDE DEHYDROGENASE [ACYLATING], MITOCHONDRIAL"/>
    <property type="match status" value="1"/>
</dbReference>
<dbReference type="InterPro" id="IPR010061">
    <property type="entry name" value="MeMal-semiAld_DH"/>
</dbReference>
<evidence type="ECO:0000259" key="5">
    <source>
        <dbReference type="Pfam" id="PF00171"/>
    </source>
</evidence>
<reference evidence="6" key="1">
    <citation type="submission" date="2024-03" db="EMBL/GenBank/DDBJ databases">
        <title>Psychrobacter raelis sp. nov. isolated from a dog with peritonitis.</title>
        <authorList>
            <person name="Schiavone A."/>
            <person name="Manzulli V."/>
            <person name="Camarda A."/>
            <person name="Cafiero M.A."/>
            <person name="Vasco I."/>
            <person name="Marino L."/>
            <person name="Pennuzzi G."/>
            <person name="Serrecchia L."/>
            <person name="Galante D."/>
            <person name="Pugliese N."/>
        </authorList>
    </citation>
    <scope>NUCLEOTIDE SEQUENCE</scope>
    <source>
        <strain evidence="6">PraFG1</strain>
    </source>
</reference>
<dbReference type="NCBIfam" id="TIGR01722">
    <property type="entry name" value="MMSDH"/>
    <property type="match status" value="1"/>
</dbReference>
<dbReference type="PROSITE" id="PS00070">
    <property type="entry name" value="ALDEHYDE_DEHYDR_CYS"/>
    <property type="match status" value="1"/>
</dbReference>
<dbReference type="EC" id="1.2.1.27" evidence="2"/>
<dbReference type="EMBL" id="CP093310">
    <property type="protein sequence ID" value="UNK05664.1"/>
    <property type="molecule type" value="Genomic_DNA"/>
</dbReference>
<organism evidence="6 7">
    <name type="scientific">Psychrobacter raelei</name>
    <dbReference type="NCBI Taxonomy" id="2565531"/>
    <lineage>
        <taxon>Bacteria</taxon>
        <taxon>Pseudomonadati</taxon>
        <taxon>Pseudomonadota</taxon>
        <taxon>Gammaproteobacteria</taxon>
        <taxon>Moraxellales</taxon>
        <taxon>Moraxellaceae</taxon>
        <taxon>Psychrobacter</taxon>
    </lineage>
</organism>
<proteinExistence type="inferred from homology"/>
<comment type="similarity">
    <text evidence="1">Belongs to the aldehyde dehydrogenase family.</text>
</comment>
<dbReference type="Pfam" id="PF00171">
    <property type="entry name" value="Aldedh"/>
    <property type="match status" value="1"/>
</dbReference>
<evidence type="ECO:0000256" key="1">
    <source>
        <dbReference type="ARBA" id="ARBA00009986"/>
    </source>
</evidence>
<evidence type="ECO:0000313" key="6">
    <source>
        <dbReference type="EMBL" id="UNK05664.1"/>
    </source>
</evidence>
<gene>
    <name evidence="6" type="ORF">MN210_02010</name>
</gene>
<sequence length="495" mass="53424">MHHVKQLINGQFVDSNTQEWIDLTDPATQEVIAKVPQTTNDEINEAVAAAKEAFKTWRKTPITTRARIFLTYQALIREHMDELAELLTSEQGKTIADARGDVFRGLEVVEHAAGIANLQMGDFVENVATGVDTYSIWQPLGVCAGITPFNFPAMIPLWMFPMAIATGNTFILKPSEQDPMVTLRLVELAIEAGVPKGVLNVVHGGKPTVDAICDHPDIKAVSFVGSTNVGHHVYDRASKAGKRVQCMMGAKNHAVILPDANKEQTLNQLAGAAFGAAGQRCMALSVVVLVGDAKDWVDEIKAKAEGLVVSAGKHDKDLGPLISPQAKERVERLIQTGVDEGAKLLLDGRGITVEGYENGNFVGPTIFDNVTTDMQIYSQEIFGPVLCIMRADSLDEAIEIINANPNGNGTAIFTQSGAAAHKFQQDIDVGQVGINLPIPVPLPMFSFSGSRASKLGDLGPYGKQAVQFYTQSKTVTARWFDDEASKGKVNTTISM</sequence>
<evidence type="ECO:0000313" key="7">
    <source>
        <dbReference type="Proteomes" id="UP000829560"/>
    </source>
</evidence>
<feature type="domain" description="Aldehyde dehydrogenase" evidence="5">
    <location>
        <begin position="12"/>
        <end position="475"/>
    </location>
</feature>
<dbReference type="InterPro" id="IPR016163">
    <property type="entry name" value="Ald_DH_C"/>
</dbReference>